<dbReference type="AlphaFoldDB" id="A0A6H1ZA18"/>
<dbReference type="EMBL" id="MT143980">
    <property type="protein sequence ID" value="QJA44743.1"/>
    <property type="molecule type" value="Genomic_DNA"/>
</dbReference>
<dbReference type="EMBL" id="MT144608">
    <property type="protein sequence ID" value="QJH94890.1"/>
    <property type="molecule type" value="Genomic_DNA"/>
</dbReference>
<protein>
    <submittedName>
        <fullName evidence="1">Uncharacterized protein</fullName>
    </submittedName>
</protein>
<gene>
    <name evidence="1" type="ORF">TM448A00147_0002</name>
    <name evidence="2" type="ORF">TM448B00305_0011</name>
</gene>
<name>A0A6H1ZA18_9ZZZZ</name>
<organism evidence="1">
    <name type="scientific">viral metagenome</name>
    <dbReference type="NCBI Taxonomy" id="1070528"/>
    <lineage>
        <taxon>unclassified sequences</taxon>
        <taxon>metagenomes</taxon>
        <taxon>organismal metagenomes</taxon>
    </lineage>
</organism>
<evidence type="ECO:0000313" key="1">
    <source>
        <dbReference type="EMBL" id="QJA44743.1"/>
    </source>
</evidence>
<proteinExistence type="predicted"/>
<evidence type="ECO:0000313" key="2">
    <source>
        <dbReference type="EMBL" id="QJH94890.1"/>
    </source>
</evidence>
<accession>A0A6H1ZA18</accession>
<sequence>MTDETTEQELKRLRRFAKVWRDKAPRTPKDVKQRHLADLWAMRKRLDNADNGRADALMMLDDILEVAIDTCQDEIVELVMSFYLFDGPWWEDADEDDD</sequence>
<reference evidence="1" key="1">
    <citation type="submission" date="2020-03" db="EMBL/GenBank/DDBJ databases">
        <title>The deep terrestrial virosphere.</title>
        <authorList>
            <person name="Holmfeldt K."/>
            <person name="Nilsson E."/>
            <person name="Simone D."/>
            <person name="Lopez-Fernandez M."/>
            <person name="Wu X."/>
            <person name="de Brujin I."/>
            <person name="Lundin D."/>
            <person name="Andersson A."/>
            <person name="Bertilsson S."/>
            <person name="Dopson M."/>
        </authorList>
    </citation>
    <scope>NUCLEOTIDE SEQUENCE</scope>
    <source>
        <strain evidence="1">TM448A00147</strain>
        <strain evidence="2">TM448B00305</strain>
    </source>
</reference>